<feature type="transmembrane region" description="Helical" evidence="7">
    <location>
        <begin position="52"/>
        <end position="72"/>
    </location>
</feature>
<comment type="subcellular location">
    <subcellularLocation>
        <location evidence="1">Membrane</location>
    </subcellularLocation>
</comment>
<dbReference type="InParanoid" id="A0A7M7P7R5"/>
<dbReference type="RefSeq" id="XP_030847033.1">
    <property type="nucleotide sequence ID" value="XM_030991173.1"/>
</dbReference>
<evidence type="ECO:0000259" key="8">
    <source>
        <dbReference type="PROSITE" id="PS50262"/>
    </source>
</evidence>
<dbReference type="InterPro" id="IPR000276">
    <property type="entry name" value="GPCR_Rhodpsn"/>
</dbReference>
<keyword evidence="5" id="KW-0807">Transducer</keyword>
<dbReference type="PRINTS" id="PR00237">
    <property type="entry name" value="GPCRRHODOPSN"/>
</dbReference>
<dbReference type="EnsemblMetazoa" id="XM_030991173">
    <property type="protein sequence ID" value="XP_030847033"/>
    <property type="gene ID" value="LOC115926452"/>
</dbReference>
<dbReference type="OrthoDB" id="5950491at2759"/>
<dbReference type="GO" id="GO:0016020">
    <property type="term" value="C:membrane"/>
    <property type="evidence" value="ECO:0007669"/>
    <property type="project" value="UniProtKB-SubCell"/>
</dbReference>
<keyword evidence="3 7" id="KW-1133">Transmembrane helix</keyword>
<evidence type="ECO:0000256" key="7">
    <source>
        <dbReference type="SAM" id="Phobius"/>
    </source>
</evidence>
<keyword evidence="10" id="KW-1185">Reference proteome</keyword>
<evidence type="ECO:0000313" key="10">
    <source>
        <dbReference type="Proteomes" id="UP000007110"/>
    </source>
</evidence>
<dbReference type="Pfam" id="PF00001">
    <property type="entry name" value="7tm_1"/>
    <property type="match status" value="1"/>
</dbReference>
<dbReference type="PROSITE" id="PS50262">
    <property type="entry name" value="G_PROTEIN_RECEP_F1_2"/>
    <property type="match status" value="1"/>
</dbReference>
<dbReference type="PANTHER" id="PTHR45698:SF1">
    <property type="entry name" value="TRACE AMINE-ASSOCIATED RECEPTOR 13C-LIKE"/>
    <property type="match status" value="1"/>
</dbReference>
<feature type="domain" description="G-protein coupled receptors family 1 profile" evidence="8">
    <location>
        <begin position="63"/>
        <end position="327"/>
    </location>
</feature>
<keyword evidence="5" id="KW-0675">Receptor</keyword>
<feature type="transmembrane region" description="Helical" evidence="7">
    <location>
        <begin position="274"/>
        <end position="296"/>
    </location>
</feature>
<feature type="transmembrane region" description="Helical" evidence="7">
    <location>
        <begin position="84"/>
        <end position="108"/>
    </location>
</feature>
<dbReference type="Gene3D" id="1.20.1070.10">
    <property type="entry name" value="Rhodopsin 7-helix transmembrane proteins"/>
    <property type="match status" value="1"/>
</dbReference>
<evidence type="ECO:0000256" key="2">
    <source>
        <dbReference type="ARBA" id="ARBA00022692"/>
    </source>
</evidence>
<evidence type="ECO:0000256" key="3">
    <source>
        <dbReference type="ARBA" id="ARBA00022989"/>
    </source>
</evidence>
<comment type="similarity">
    <text evidence="5">Belongs to the G-protein coupled receptor 1 family.</text>
</comment>
<keyword evidence="4 7" id="KW-0472">Membrane</keyword>
<feature type="transmembrane region" description="Helical" evidence="7">
    <location>
        <begin position="128"/>
        <end position="146"/>
    </location>
</feature>
<dbReference type="SUPFAM" id="SSF81321">
    <property type="entry name" value="Family A G protein-coupled receptor-like"/>
    <property type="match status" value="1"/>
</dbReference>
<name>A0A7M7P7R5_STRPU</name>
<feature type="transmembrane region" description="Helical" evidence="7">
    <location>
        <begin position="308"/>
        <end position="329"/>
    </location>
</feature>
<feature type="region of interest" description="Disordered" evidence="6">
    <location>
        <begin position="362"/>
        <end position="388"/>
    </location>
</feature>
<evidence type="ECO:0000313" key="9">
    <source>
        <dbReference type="EnsemblMetazoa" id="XP_030847033"/>
    </source>
</evidence>
<dbReference type="CDD" id="cd00637">
    <property type="entry name" value="7tm_classA_rhodopsin-like"/>
    <property type="match status" value="1"/>
</dbReference>
<feature type="transmembrane region" description="Helical" evidence="7">
    <location>
        <begin position="209"/>
        <end position="229"/>
    </location>
</feature>
<keyword evidence="2 5" id="KW-0812">Transmembrane</keyword>
<dbReference type="GeneID" id="115926452"/>
<protein>
    <recommendedName>
        <fullName evidence="8">G-protein coupled receptors family 1 profile domain-containing protein</fullName>
    </recommendedName>
</protein>
<dbReference type="InterPro" id="IPR017452">
    <property type="entry name" value="GPCR_Rhodpsn_7TM"/>
</dbReference>
<feature type="compositionally biased region" description="Polar residues" evidence="6">
    <location>
        <begin position="372"/>
        <end position="381"/>
    </location>
</feature>
<evidence type="ECO:0000256" key="5">
    <source>
        <dbReference type="RuleBase" id="RU000688"/>
    </source>
</evidence>
<reference evidence="10" key="1">
    <citation type="submission" date="2015-02" db="EMBL/GenBank/DDBJ databases">
        <title>Genome sequencing for Strongylocentrotus purpuratus.</title>
        <authorList>
            <person name="Murali S."/>
            <person name="Liu Y."/>
            <person name="Vee V."/>
            <person name="English A."/>
            <person name="Wang M."/>
            <person name="Skinner E."/>
            <person name="Han Y."/>
            <person name="Muzny D.M."/>
            <person name="Worley K.C."/>
            <person name="Gibbs R.A."/>
        </authorList>
    </citation>
    <scope>NUCLEOTIDE SEQUENCE</scope>
</reference>
<organism evidence="9 10">
    <name type="scientific">Strongylocentrotus purpuratus</name>
    <name type="common">Purple sea urchin</name>
    <dbReference type="NCBI Taxonomy" id="7668"/>
    <lineage>
        <taxon>Eukaryota</taxon>
        <taxon>Metazoa</taxon>
        <taxon>Echinodermata</taxon>
        <taxon>Eleutherozoa</taxon>
        <taxon>Echinozoa</taxon>
        <taxon>Echinoidea</taxon>
        <taxon>Euechinoidea</taxon>
        <taxon>Echinacea</taxon>
        <taxon>Camarodonta</taxon>
        <taxon>Echinidea</taxon>
        <taxon>Strongylocentrotidae</taxon>
        <taxon>Strongylocentrotus</taxon>
    </lineage>
</organism>
<dbReference type="PANTHER" id="PTHR45698">
    <property type="entry name" value="TRACE AMINE-ASSOCIATED RECEPTOR 19N-RELATED"/>
    <property type="match status" value="1"/>
</dbReference>
<dbReference type="OMA" id="MIALNCC"/>
<evidence type="ECO:0000256" key="6">
    <source>
        <dbReference type="SAM" id="MobiDB-lite"/>
    </source>
</evidence>
<dbReference type="GO" id="GO:0004930">
    <property type="term" value="F:G protein-coupled receptor activity"/>
    <property type="evidence" value="ECO:0007669"/>
    <property type="project" value="UniProtKB-KW"/>
</dbReference>
<evidence type="ECO:0000256" key="4">
    <source>
        <dbReference type="ARBA" id="ARBA00023136"/>
    </source>
</evidence>
<evidence type="ECO:0000256" key="1">
    <source>
        <dbReference type="ARBA" id="ARBA00004370"/>
    </source>
</evidence>
<keyword evidence="5" id="KW-0297">G-protein coupled receptor</keyword>
<reference evidence="9" key="2">
    <citation type="submission" date="2021-01" db="UniProtKB">
        <authorList>
            <consortium name="EnsemblMetazoa"/>
        </authorList>
    </citation>
    <scope>IDENTIFICATION</scope>
</reference>
<dbReference type="FunCoup" id="A0A7M7P7R5">
    <property type="interactions" value="786"/>
</dbReference>
<dbReference type="AlphaFoldDB" id="A0A7M7P7R5"/>
<dbReference type="SMART" id="SM01381">
    <property type="entry name" value="7TM_GPCR_Srsx"/>
    <property type="match status" value="1"/>
</dbReference>
<proteinExistence type="inferred from homology"/>
<dbReference type="KEGG" id="spu:115926452"/>
<feature type="transmembrane region" description="Helical" evidence="7">
    <location>
        <begin position="166"/>
        <end position="189"/>
    </location>
</feature>
<accession>A0A7M7P7R5</accession>
<sequence>MAASHFMESHLQNETVGMTTTLSPDGESTAANVDGLGWSVSRIENSSLARTIYGLIALIGMSGNALVCFVLLRVPSLRTRTSQFIIHLAVTDFITSFWVIPFHLFPFTPPIPRGFAGELMCRFYVSKYLMWVSIFASVYSLVSITLERYFAIVHPIKYKTTFSLKYSIVIMIGCWLVGAISNSFFFYVYDYEDGTCLFLPYPTLYLQKVIGVYIFSLIYFIPITLNLVCHARMVQTLKKQAKLLEGNRFQGNEGNRKKQKEAWQLKIVQDVQRMLLVVVITFMICWAPNQFIFLAFNLGANVDFTSWYYHFSVILAVCNSCVNPFIYVFRNRDFRHGVAKAIGCDRAIRRFANRVRAVDPGVESGTAAEGTDNPTTGTMGSTRVAFDN</sequence>
<dbReference type="PROSITE" id="PS00237">
    <property type="entry name" value="G_PROTEIN_RECEP_F1_1"/>
    <property type="match status" value="1"/>
</dbReference>
<dbReference type="Proteomes" id="UP000007110">
    <property type="component" value="Unassembled WGS sequence"/>
</dbReference>